<evidence type="ECO:0000256" key="1">
    <source>
        <dbReference type="ARBA" id="ARBA00006969"/>
    </source>
</evidence>
<comment type="similarity">
    <text evidence="1 2">Belongs to the UPF0146 family.</text>
</comment>
<dbReference type="KEGG" id="mif:Metin_0363"/>
<proteinExistence type="inferred from homology"/>
<dbReference type="eggNOG" id="arCOG04385">
    <property type="taxonomic scope" value="Archaea"/>
</dbReference>
<reference evidence="3" key="1">
    <citation type="submission" date="2010-04" db="EMBL/GenBank/DDBJ databases">
        <title>Complete sequence of Methanocaldococcus infernus ME.</title>
        <authorList>
            <consortium name="US DOE Joint Genome Institute"/>
            <person name="Lucas S."/>
            <person name="Copeland A."/>
            <person name="Lapidus A."/>
            <person name="Cheng J.-F."/>
            <person name="Bruce D."/>
            <person name="Goodwin L."/>
            <person name="Pitluck S."/>
            <person name="Munk A.C."/>
            <person name="Detter J.C."/>
            <person name="Han C."/>
            <person name="Tapia R."/>
            <person name="Land M."/>
            <person name="Hauser L."/>
            <person name="Kyrpides N."/>
            <person name="Mikhailova N."/>
            <person name="Sieprawska-Lupa M."/>
            <person name="Whitman W.B."/>
            <person name="Woyke T."/>
        </authorList>
    </citation>
    <scope>NUCLEOTIDE SEQUENCE [LARGE SCALE GENOMIC DNA]</scope>
    <source>
        <strain evidence="3">ME</strain>
    </source>
</reference>
<dbReference type="InterPro" id="IPR029063">
    <property type="entry name" value="SAM-dependent_MTases_sf"/>
</dbReference>
<gene>
    <name evidence="3" type="ordered locus">Metin_0363</name>
</gene>
<evidence type="ECO:0000256" key="2">
    <source>
        <dbReference type="HAMAP-Rule" id="MF_00341"/>
    </source>
</evidence>
<dbReference type="InterPro" id="IPR005353">
    <property type="entry name" value="UPF0146"/>
</dbReference>
<dbReference type="AlphaFoldDB" id="D5VR30"/>
<dbReference type="EMBL" id="CP002009">
    <property type="protein sequence ID" value="ADG13033.1"/>
    <property type="molecule type" value="Genomic_DNA"/>
</dbReference>
<dbReference type="Gene3D" id="3.40.50.150">
    <property type="entry name" value="Vaccinia Virus protein VP39"/>
    <property type="match status" value="1"/>
</dbReference>
<sequence>MNSKVIAEYILNNVKEDYKVYEFGIGFNYEVALILNEFVDLCVVDINERAIYKAKSLGLKGIVDNLFRPRFSYEDANLIYTIRPPLELVYSIVKIAKDVNAKLIIRPLSNEYMEGFKIKNYKGEFFYLMP</sequence>
<dbReference type="HAMAP" id="MF_00341">
    <property type="entry name" value="UPF0146"/>
    <property type="match status" value="1"/>
</dbReference>
<protein>
    <recommendedName>
        <fullName evidence="2">UPF0146 protein Metin_0363</fullName>
    </recommendedName>
</protein>
<evidence type="ECO:0000313" key="4">
    <source>
        <dbReference type="Proteomes" id="UP000002061"/>
    </source>
</evidence>
<dbReference type="GeneID" id="9131366"/>
<dbReference type="Proteomes" id="UP000002061">
    <property type="component" value="Chromosome"/>
</dbReference>
<dbReference type="OrthoDB" id="59816at2157"/>
<accession>D5VR30</accession>
<dbReference type="Pfam" id="PF03686">
    <property type="entry name" value="UPF0146"/>
    <property type="match status" value="1"/>
</dbReference>
<keyword evidence="4" id="KW-1185">Reference proteome</keyword>
<name>D5VR30_METIM</name>
<organism evidence="3 4">
    <name type="scientific">Methanocaldococcus infernus (strain DSM 11812 / JCM 15783 / ME)</name>
    <dbReference type="NCBI Taxonomy" id="573063"/>
    <lineage>
        <taxon>Archaea</taxon>
        <taxon>Methanobacteriati</taxon>
        <taxon>Methanobacteriota</taxon>
        <taxon>Methanomada group</taxon>
        <taxon>Methanococci</taxon>
        <taxon>Methanococcales</taxon>
        <taxon>Methanocaldococcaceae</taxon>
        <taxon>Methanocaldococcus</taxon>
    </lineage>
</organism>
<dbReference type="RefSeq" id="WP_013099779.1">
    <property type="nucleotide sequence ID" value="NC_014122.1"/>
</dbReference>
<dbReference type="STRING" id="573063.Metin_0363"/>
<dbReference type="HOGENOM" id="CLU_148458_0_0_2"/>
<evidence type="ECO:0000313" key="3">
    <source>
        <dbReference type="EMBL" id="ADG13033.1"/>
    </source>
</evidence>